<dbReference type="InterPro" id="IPR010679">
    <property type="entry name" value="DUF1254"/>
</dbReference>
<dbReference type="Pfam" id="PF19045">
    <property type="entry name" value="Ligase_CoA_2"/>
    <property type="match status" value="1"/>
</dbReference>
<dbReference type="SUPFAM" id="SSF52210">
    <property type="entry name" value="Succinyl-CoA synthetase domains"/>
    <property type="match status" value="2"/>
</dbReference>
<comment type="caution">
    <text evidence="2">The sequence shown here is derived from an EMBL/GenBank/DDBJ whole genome shotgun (WGS) entry which is preliminary data.</text>
</comment>
<dbReference type="InterPro" id="IPR037050">
    <property type="entry name" value="DUF1254_sf"/>
</dbReference>
<evidence type="ECO:0000313" key="2">
    <source>
        <dbReference type="EMBL" id="SMP66739.1"/>
    </source>
</evidence>
<dbReference type="SUPFAM" id="SSF51735">
    <property type="entry name" value="NAD(P)-binding Rossmann-fold domains"/>
    <property type="match status" value="1"/>
</dbReference>
<dbReference type="SUPFAM" id="SSF56059">
    <property type="entry name" value="Glutathione synthetase ATP-binding domain-like"/>
    <property type="match status" value="1"/>
</dbReference>
<dbReference type="Proteomes" id="UP001158049">
    <property type="component" value="Unassembled WGS sequence"/>
</dbReference>
<dbReference type="InterPro" id="IPR032875">
    <property type="entry name" value="Succ_CoA_lig_flav_dom"/>
</dbReference>
<dbReference type="Gene3D" id="3.30.1490.20">
    <property type="entry name" value="ATP-grasp fold, A domain"/>
    <property type="match status" value="1"/>
</dbReference>
<dbReference type="Gene3D" id="3.40.50.261">
    <property type="entry name" value="Succinyl-CoA synthetase domains"/>
    <property type="match status" value="2"/>
</dbReference>
<dbReference type="SMART" id="SM00881">
    <property type="entry name" value="CoA_binding"/>
    <property type="match status" value="1"/>
</dbReference>
<dbReference type="PANTHER" id="PTHR42793">
    <property type="entry name" value="COA BINDING DOMAIN CONTAINING PROTEIN"/>
    <property type="match status" value="1"/>
</dbReference>
<dbReference type="InterPro" id="IPR016102">
    <property type="entry name" value="Succinyl-CoA_synth-like"/>
</dbReference>
<accession>A0ABY1QCK9</accession>
<dbReference type="Gene3D" id="2.60.40.1610">
    <property type="entry name" value="Domain of unknown function DUF1254"/>
    <property type="match status" value="1"/>
</dbReference>
<sequence>MMTLPNLDSFLSPRSIAIVGASSAPNKIGAIPVRYLVEHGYRGEIYPVNSKAAEIGGLNAFPTLQSVGRPIDLAIFAIPASHAEDALADAIEARVKNVVMFSAGFAEMGKAGEEAQQRFCDKARAAGIRVLGPNCLGFMNVAQSVYATFSPVVSTGLAKPGNVGIVSQSGAFGAYAYAMARQRGIGLSAWVTTGNESDISVAECIAWMARDPATKVIMAYLEGCRDGDKLREALESARIAGKPVVVVKVGRTQLGAQAAASHTAALAGDDAAYEALFRQYGAWRARSIEEFFDIAHGLGVGGLPANTRVGLLTVSGGVGVMMADDAADAGLDVAQLPASAQALIHSRVPFAAASNPVDITGQVTAEPGLLEFAARVMLEQADHGSLLIFLAAFGNTPAMQTLQVELAERLRHDFPERLVIFSTLADASQRRALEAHGCLCFSDPAQAIRVLAAMTFFHNQLRRPAESAEPGTGSTVALRPGLYNEYDAMTVLRDFGISVASSLRARTRDEAVAHACATGFPVVMKILSAEITHKSDMGGVVLNIRDAAEAGRAFDRIQASADSAGLAAQMDGVLVAPMVRGGVECIVGMRRDDALGTVVMLGSGGVNAELLKDVSLRFAPVSLRQAHEMIGELKTGALLRGFRGAPLADVEALADAIVQISRFALSAGSALESVELNPFVVLPGGQGALALDAVLLTRQAPTHEPMAASASSDLHKAVMTTLPLFEMARMHASNTARRHPKEGFAGNSTDSRMRWVNQFTHTRRLRGPEDKEVVTPNNDTLFTNAWLDLSGGPLIIDVPEMGSRYWVLGFLDAWTNPWAYAGRRTTGGEAQRSFVHGPGWTGVIPEGMHGISSPGDDVWIIGRILVDDTPEDLARVHALQDRFAIRRLDGTPALSRVDCLLENRDTGVPDASEYVRVLEPMLERNPPPAPVAGWPPALDQLPGALLDVYTALRDCAQPSELGGGWTTAVSVRDSFGDDIETRARVARNWIGTLGIDEAMYIMAEVDAAGEKLTGSRRYVLRFPPGGMPQVATFWSITLYRRSDCLLVDNPINRYSIGDRTAGLQHEPDGGLSIVIGADDPGPGKNWLPAPCEEDFYLTLRLYQPLQPHLEGTFNYPPVQVMA</sequence>
<dbReference type="Gene3D" id="3.30.470.20">
    <property type="entry name" value="ATP-grasp fold, B domain"/>
    <property type="match status" value="1"/>
</dbReference>
<dbReference type="PANTHER" id="PTHR42793:SF4">
    <property type="entry name" value="BLL6376 PROTEIN"/>
    <property type="match status" value="1"/>
</dbReference>
<dbReference type="InterPro" id="IPR043938">
    <property type="entry name" value="Ligase_CoA_dom"/>
</dbReference>
<reference evidence="2 3" key="1">
    <citation type="submission" date="2017-05" db="EMBL/GenBank/DDBJ databases">
        <authorList>
            <person name="Varghese N."/>
            <person name="Submissions S."/>
        </authorList>
    </citation>
    <scope>NUCLEOTIDE SEQUENCE [LARGE SCALE GENOMIC DNA]</scope>
    <source>
        <strain evidence="2 3">DSM 26001</strain>
    </source>
</reference>
<dbReference type="InterPro" id="IPR013815">
    <property type="entry name" value="ATP_grasp_subdomain_1"/>
</dbReference>
<dbReference type="InterPro" id="IPR037049">
    <property type="entry name" value="DUF1214_C_sf"/>
</dbReference>
<organism evidence="2 3">
    <name type="scientific">Noviherbaspirillum suwonense</name>
    <dbReference type="NCBI Taxonomy" id="1224511"/>
    <lineage>
        <taxon>Bacteria</taxon>
        <taxon>Pseudomonadati</taxon>
        <taxon>Pseudomonadota</taxon>
        <taxon>Betaproteobacteria</taxon>
        <taxon>Burkholderiales</taxon>
        <taxon>Oxalobacteraceae</taxon>
        <taxon>Noviherbaspirillum</taxon>
    </lineage>
</organism>
<dbReference type="EMBL" id="FXUL01000012">
    <property type="protein sequence ID" value="SMP66739.1"/>
    <property type="molecule type" value="Genomic_DNA"/>
</dbReference>
<gene>
    <name evidence="2" type="ORF">SAMN06295970_11243</name>
</gene>
<evidence type="ECO:0000313" key="3">
    <source>
        <dbReference type="Proteomes" id="UP001158049"/>
    </source>
</evidence>
<dbReference type="SUPFAM" id="SSF160935">
    <property type="entry name" value="VPA0735-like"/>
    <property type="match status" value="1"/>
</dbReference>
<name>A0ABY1QCK9_9BURK</name>
<protein>
    <submittedName>
        <fullName evidence="2">Acyl-CoA synthetase (NDP forming)</fullName>
    </submittedName>
</protein>
<dbReference type="Pfam" id="PF06742">
    <property type="entry name" value="DUF1214"/>
    <property type="match status" value="1"/>
</dbReference>
<proteinExistence type="predicted"/>
<dbReference type="InterPro" id="IPR010621">
    <property type="entry name" value="DUF1214"/>
</dbReference>
<evidence type="ECO:0000259" key="1">
    <source>
        <dbReference type="SMART" id="SM00881"/>
    </source>
</evidence>
<dbReference type="InterPro" id="IPR003781">
    <property type="entry name" value="CoA-bd"/>
</dbReference>
<dbReference type="Pfam" id="PF13607">
    <property type="entry name" value="Succ_CoA_lig"/>
    <property type="match status" value="1"/>
</dbReference>
<dbReference type="InterPro" id="IPR036291">
    <property type="entry name" value="NAD(P)-bd_dom_sf"/>
</dbReference>
<dbReference type="Gene3D" id="3.40.50.720">
    <property type="entry name" value="NAD(P)-binding Rossmann-like Domain"/>
    <property type="match status" value="1"/>
</dbReference>
<dbReference type="Gene3D" id="2.60.120.600">
    <property type="entry name" value="Domain of unknown function DUF1214, C-terminal domain"/>
    <property type="match status" value="1"/>
</dbReference>
<feature type="domain" description="CoA-binding" evidence="1">
    <location>
        <begin position="10"/>
        <end position="105"/>
    </location>
</feature>
<dbReference type="Pfam" id="PF06863">
    <property type="entry name" value="DUF1254"/>
    <property type="match status" value="1"/>
</dbReference>
<dbReference type="Pfam" id="PF13549">
    <property type="entry name" value="ATP-grasp_5"/>
    <property type="match status" value="1"/>
</dbReference>
<dbReference type="Pfam" id="PF13380">
    <property type="entry name" value="CoA_binding_2"/>
    <property type="match status" value="1"/>
</dbReference>
<keyword evidence="3" id="KW-1185">Reference proteome</keyword>